<feature type="region of interest" description="Disordered" evidence="2">
    <location>
        <begin position="138"/>
        <end position="183"/>
    </location>
</feature>
<comment type="caution">
    <text evidence="4">The sequence shown here is derived from an EMBL/GenBank/DDBJ whole genome shotgun (WGS) entry which is preliminary data.</text>
</comment>
<feature type="domain" description="UspA" evidence="3">
    <location>
        <begin position="5"/>
        <end position="139"/>
    </location>
</feature>
<accession>A0ABV5QSM3</accession>
<feature type="compositionally biased region" description="Basic and acidic residues" evidence="2">
    <location>
        <begin position="147"/>
        <end position="159"/>
    </location>
</feature>
<dbReference type="EMBL" id="JBHMCT010000012">
    <property type="protein sequence ID" value="MFB9556525.1"/>
    <property type="molecule type" value="Genomic_DNA"/>
</dbReference>
<name>A0ABV5QSM3_9ACTN</name>
<dbReference type="InterPro" id="IPR006016">
    <property type="entry name" value="UspA"/>
</dbReference>
<evidence type="ECO:0000313" key="4">
    <source>
        <dbReference type="EMBL" id="MFB9556525.1"/>
    </source>
</evidence>
<gene>
    <name evidence="4" type="ORF">ACFFTP_20335</name>
</gene>
<reference evidence="4 5" key="1">
    <citation type="submission" date="2024-09" db="EMBL/GenBank/DDBJ databases">
        <authorList>
            <person name="Sun Q."/>
            <person name="Mori K."/>
        </authorList>
    </citation>
    <scope>NUCLEOTIDE SEQUENCE [LARGE SCALE GENOMIC DNA]</scope>
    <source>
        <strain evidence="4 5">JCM 4414</strain>
    </source>
</reference>
<keyword evidence="5" id="KW-1185">Reference proteome</keyword>
<protein>
    <submittedName>
        <fullName evidence="4">Universal stress protein</fullName>
    </submittedName>
</protein>
<sequence>MTGTGRVVVGLDGTEQADAAAEWAADEAVLRGTGVRLVHVLEPSPDVLVPFVSREPVASWGEELLASTAARLRASRPGLSVTTQLLPSDPVTSLVLATEEDGGLLVLGSRALGGVAGYLLGSVGMTVAGRIERPVVLVRAPGSSPGPRDRPGQSRDGGSRDGGPQDRAGTRTGGSAVGGTGPVVVGVDLRDPVDGVVAFAFAEAAARGGELRLVHARRPSLHDRLVPPGAPDARHAAAPEVRRSLDVLLEPWRERFPGVAATGRVVAGSAGQELARAAEDAALLVVGRRTRRSALGAHLGSVAHAVLHHVRAPVAVVPHD</sequence>
<dbReference type="Pfam" id="PF00582">
    <property type="entry name" value="Usp"/>
    <property type="match status" value="2"/>
</dbReference>
<organism evidence="4 5">
    <name type="scientific">Streptomyces roseoviridis</name>
    <dbReference type="NCBI Taxonomy" id="67361"/>
    <lineage>
        <taxon>Bacteria</taxon>
        <taxon>Bacillati</taxon>
        <taxon>Actinomycetota</taxon>
        <taxon>Actinomycetes</taxon>
        <taxon>Kitasatosporales</taxon>
        <taxon>Streptomycetaceae</taxon>
        <taxon>Streptomyces</taxon>
    </lineage>
</organism>
<dbReference type="SUPFAM" id="SSF52402">
    <property type="entry name" value="Adenine nucleotide alpha hydrolases-like"/>
    <property type="match status" value="2"/>
</dbReference>
<feature type="compositionally biased region" description="Gly residues" evidence="2">
    <location>
        <begin position="171"/>
        <end position="181"/>
    </location>
</feature>
<proteinExistence type="inferred from homology"/>
<dbReference type="InterPro" id="IPR014729">
    <property type="entry name" value="Rossmann-like_a/b/a_fold"/>
</dbReference>
<feature type="domain" description="UspA" evidence="3">
    <location>
        <begin position="182"/>
        <end position="318"/>
    </location>
</feature>
<comment type="similarity">
    <text evidence="1">Belongs to the universal stress protein A family.</text>
</comment>
<dbReference type="PRINTS" id="PR01438">
    <property type="entry name" value="UNVRSLSTRESS"/>
</dbReference>
<evidence type="ECO:0000256" key="2">
    <source>
        <dbReference type="SAM" id="MobiDB-lite"/>
    </source>
</evidence>
<dbReference type="CDD" id="cd00293">
    <property type="entry name" value="USP-like"/>
    <property type="match status" value="1"/>
</dbReference>
<dbReference type="InterPro" id="IPR006015">
    <property type="entry name" value="Universal_stress_UspA"/>
</dbReference>
<dbReference type="Proteomes" id="UP001589716">
    <property type="component" value="Unassembled WGS sequence"/>
</dbReference>
<evidence type="ECO:0000313" key="5">
    <source>
        <dbReference type="Proteomes" id="UP001589716"/>
    </source>
</evidence>
<evidence type="ECO:0000259" key="3">
    <source>
        <dbReference type="Pfam" id="PF00582"/>
    </source>
</evidence>
<dbReference type="Gene3D" id="3.40.50.620">
    <property type="entry name" value="HUPs"/>
    <property type="match status" value="2"/>
</dbReference>
<dbReference type="RefSeq" id="WP_345491061.1">
    <property type="nucleotide sequence ID" value="NZ_BAAAWU010000001.1"/>
</dbReference>
<evidence type="ECO:0000256" key="1">
    <source>
        <dbReference type="ARBA" id="ARBA00008791"/>
    </source>
</evidence>
<dbReference type="PANTHER" id="PTHR46268">
    <property type="entry name" value="STRESS RESPONSE PROTEIN NHAX"/>
    <property type="match status" value="1"/>
</dbReference>
<dbReference type="PANTHER" id="PTHR46268:SF6">
    <property type="entry name" value="UNIVERSAL STRESS PROTEIN UP12"/>
    <property type="match status" value="1"/>
</dbReference>